<name>D8IWK9_HERSS</name>
<evidence type="ECO:0008006" key="3">
    <source>
        <dbReference type="Google" id="ProtNLM"/>
    </source>
</evidence>
<protein>
    <recommendedName>
        <fullName evidence="3">DUF4404 family protein</fullName>
    </recommendedName>
</protein>
<sequence length="124" mass="14265">MPGKPRPLFLPHRRQCAYDGRRSITEGESMSEPAQTPRFDHQRLLDMVGQFETELEKLPAGSAEAEQLREDIARLRQHLSHAQPHEESVRDSWHALRRAADSIENQVLRDSPYITEMGRIIGLL</sequence>
<evidence type="ECO:0000313" key="1">
    <source>
        <dbReference type="EMBL" id="ADJ64029.1"/>
    </source>
</evidence>
<dbReference type="KEGG" id="hse:Hsero_2530"/>
<organism evidence="1 2">
    <name type="scientific">Herbaspirillum seropedicae (strain SmR1)</name>
    <dbReference type="NCBI Taxonomy" id="757424"/>
    <lineage>
        <taxon>Bacteria</taxon>
        <taxon>Pseudomonadati</taxon>
        <taxon>Pseudomonadota</taxon>
        <taxon>Betaproteobacteria</taxon>
        <taxon>Burkholderiales</taxon>
        <taxon>Oxalobacteraceae</taxon>
        <taxon>Herbaspirillum</taxon>
    </lineage>
</organism>
<dbReference type="EMBL" id="CP002039">
    <property type="protein sequence ID" value="ADJ64029.1"/>
    <property type="molecule type" value="Genomic_DNA"/>
</dbReference>
<dbReference type="AlphaFoldDB" id="D8IWK9"/>
<dbReference type="HOGENOM" id="CLU_2000773_0_0_4"/>
<dbReference type="Proteomes" id="UP000000329">
    <property type="component" value="Chromosome"/>
</dbReference>
<evidence type="ECO:0000313" key="2">
    <source>
        <dbReference type="Proteomes" id="UP000000329"/>
    </source>
</evidence>
<proteinExistence type="predicted"/>
<accession>D8IWK9</accession>
<gene>
    <name evidence="1" type="ordered locus">Hsero_2530</name>
</gene>
<keyword evidence="2" id="KW-1185">Reference proteome</keyword>
<reference evidence="1 2" key="1">
    <citation type="submission" date="2010-04" db="EMBL/GenBank/DDBJ databases">
        <title>The genome of Herbaspirillum seropedicae SmR1, an endophytic, nitrogen-fixing, plant-growth promoting beta-Proteobacteria.</title>
        <authorList>
            <person name="Pedrosa F.O."/>
            <person name="Monteiro R.A."/>
            <person name="Wassem R."/>
            <person name="Cruz L.M."/>
            <person name="Ayub R.A."/>
            <person name="Colauto N.B."/>
            <person name="Fernandez M.A."/>
            <person name="Fungaro M.H.P."/>
            <person name="Grisard E.C."/>
            <person name="Hungria M."/>
            <person name="Madeira H.M.F."/>
            <person name="Nodari R.O."/>
            <person name="Osaku C.A."/>
            <person name="Petzl-Erler M.L."/>
            <person name="Terenzi H."/>
            <person name="Vieira L.G.E."/>
            <person name="Almeida M.I.M."/>
            <person name="Alves L.R."/>
            <person name="Arantes O.M.N."/>
            <person name="Balsanelli E."/>
            <person name="Barcellos F.G."/>
            <person name="Baura V.A."/>
            <person name="Binde D.R."/>
            <person name="Campo R.J."/>
            <person name="Chubatsu L.S."/>
            <person name="Chueire L.M.O."/>
            <person name="Ciferri R.R."/>
            <person name="Correa L.C."/>
            <person name="da Conceicao Silva J.L."/>
            <person name="Dabul A.N.G."/>
            <person name="Dambros B.P."/>
            <person name="Faoro H."/>
            <person name="Favetti A."/>
            <person name="Friedermann G."/>
            <person name="Furlaneto M.C."/>
            <person name="Gasques L.S."/>
            <person name="Gimenes C.C.T."/>
            <person name="Gioppo N.M.R."/>
            <person name="Glienke-Blanco C."/>
            <person name="Godoy L.P."/>
            <person name="Guerra M.P."/>
            <person name="Karp S."/>
            <person name="Kava-Cordeiro V."/>
            <person name="Margarido V.P."/>
            <person name="Mathioni S.M."/>
            <person name="Menck-Soares M.A."/>
            <person name="Murace N.K."/>
            <person name="Nicolas M.F."/>
            <person name="Oliveira C.E.C."/>
            <person name="Pagnan N.A.B."/>
            <person name="Pamphile J.A."/>
            <person name="Patussi E.V."/>
            <person name="Pereira L.F.P."/>
            <person name="Pereira-Ferrari L."/>
            <person name="Pinto F.G.S."/>
            <person name="Precoma C."/>
            <person name="Prioli A.J."/>
            <person name="Prioli S.M.A.P."/>
            <person name="Raittz R.T."/>
            <person name="Ramos H.J.O."/>
            <person name="Ribeiro E.M.S.F."/>
            <person name="Rigo L.U."/>
            <person name="Rocha C.L.M.S.C."/>
            <person name="Rocha S.N."/>
            <person name="Santos K."/>
            <person name="Satori D."/>
            <person name="Silva A.G."/>
            <person name="Simao R.C.G."/>
            <person name="Soares M.A.M."/>
            <person name="Souza E.M."/>
            <person name="Steffens M.B.R."/>
            <person name="Steindel M."/>
            <person name="Tadra-Sfeir M.Z."/>
            <person name="Takahashi E.K."/>
            <person name="Torres R.A."/>
            <person name="Valle J.S."/>
            <person name="Vernal J.I."/>
            <person name="Vilas-Boas L.A."/>
            <person name="Watanabe M.A.E."/>
            <person name="Weiss V.A."/>
            <person name="Yates M.A."/>
            <person name="Souza E.M."/>
        </authorList>
    </citation>
    <scope>NUCLEOTIDE SEQUENCE [LARGE SCALE GENOMIC DNA]</scope>
    <source>
        <strain evidence="1 2">SmR1</strain>
    </source>
</reference>